<dbReference type="NCBIfam" id="TIGR03562">
    <property type="entry name" value="osmo_induc_OsmC"/>
    <property type="match status" value="1"/>
</dbReference>
<dbReference type="InterPro" id="IPR036102">
    <property type="entry name" value="OsmC/Ohrsf"/>
</dbReference>
<dbReference type="EMBL" id="CP046147">
    <property type="protein sequence ID" value="WFG39797.1"/>
    <property type="molecule type" value="Genomic_DNA"/>
</dbReference>
<dbReference type="SUPFAM" id="SSF82784">
    <property type="entry name" value="OsmC-like"/>
    <property type="match status" value="1"/>
</dbReference>
<accession>A0AAJ5ZJB9</accession>
<dbReference type="InterPro" id="IPR015946">
    <property type="entry name" value="KH_dom-like_a/b"/>
</dbReference>
<gene>
    <name evidence="1" type="ORF">GKO46_13815</name>
    <name evidence="2" type="ORF">GKO48_09250</name>
</gene>
<dbReference type="PANTHER" id="PTHR42830">
    <property type="entry name" value="OSMOTICALLY INDUCIBLE FAMILY PROTEIN"/>
    <property type="match status" value="1"/>
</dbReference>
<keyword evidence="3" id="KW-1185">Reference proteome</keyword>
<dbReference type="Pfam" id="PF02566">
    <property type="entry name" value="OsmC"/>
    <property type="match status" value="1"/>
</dbReference>
<reference evidence="3" key="3">
    <citation type="submission" date="2023-06" db="EMBL/GenBank/DDBJ databases">
        <title>Pangenomics reveal diversification of enzyme families and niche specialization in globally abundant SAR202 bacteria.</title>
        <authorList>
            <person name="Saw J.H.W."/>
        </authorList>
    </citation>
    <scope>NUCLEOTIDE SEQUENCE [LARGE SCALE GENOMIC DNA]</scope>
    <source>
        <strain evidence="3">JH1073</strain>
    </source>
</reference>
<organism evidence="2 3">
    <name type="scientific">Candidatus Lucifugimonas marina</name>
    <dbReference type="NCBI Taxonomy" id="3038979"/>
    <lineage>
        <taxon>Bacteria</taxon>
        <taxon>Bacillati</taxon>
        <taxon>Chloroflexota</taxon>
        <taxon>Dehalococcoidia</taxon>
        <taxon>SAR202 cluster</taxon>
        <taxon>Candidatus Lucifugimonadales</taxon>
        <taxon>Candidatus Lucifugimonadaceae</taxon>
        <taxon>Candidatus Lucifugimonas</taxon>
    </lineage>
</organism>
<evidence type="ECO:0000313" key="1">
    <source>
        <dbReference type="EMBL" id="MDG0868136.1"/>
    </source>
</evidence>
<name>A0AAJ5ZJB9_9CHLR</name>
<dbReference type="RefSeq" id="WP_342827237.1">
    <property type="nucleotide sequence ID" value="NZ_CP046146.1"/>
</dbReference>
<dbReference type="PANTHER" id="PTHR42830:SF1">
    <property type="entry name" value="OSMOTICALLY INDUCIBLE FAMILY PROTEIN"/>
    <property type="match status" value="1"/>
</dbReference>
<dbReference type="InterPro" id="IPR052707">
    <property type="entry name" value="OsmC_Ohr_Peroxiredoxin"/>
</dbReference>
<reference evidence="2" key="2">
    <citation type="journal article" date="2023" name="Nat. Commun.">
        <title>Cultivation of marine bacteria of the SAR202 clade.</title>
        <authorList>
            <person name="Lim Y."/>
            <person name="Seo J.H."/>
            <person name="Giovannoni S.J."/>
            <person name="Kang I."/>
            <person name="Cho J.C."/>
        </authorList>
    </citation>
    <scope>NUCLEOTIDE SEQUENCE</scope>
    <source>
        <strain evidence="2">JH1073</strain>
    </source>
</reference>
<dbReference type="AlphaFoldDB" id="A0AAJ5ZJB9"/>
<dbReference type="InterPro" id="IPR003718">
    <property type="entry name" value="OsmC/Ohr_fam"/>
</dbReference>
<dbReference type="EMBL" id="WMBE01000008">
    <property type="protein sequence ID" value="MDG0868136.1"/>
    <property type="molecule type" value="Genomic_DNA"/>
</dbReference>
<sequence length="146" mass="14676">MAATRSAHAVWTGDLMAGSGVVSATTSKTFNELSVSWKARTEAPGGSTSPEELVAAAHASCFSMALSAGLGGDGTPPTKLEVDATVIFDQVDGGWKVTSSELKVVGTVPGLDAGGFQAAAEAAKDGCPISQMMTGNVTLSVEAELE</sequence>
<dbReference type="Gene3D" id="3.30.300.20">
    <property type="match status" value="1"/>
</dbReference>
<evidence type="ECO:0000313" key="4">
    <source>
        <dbReference type="Proteomes" id="UP001321249"/>
    </source>
</evidence>
<dbReference type="InterPro" id="IPR019904">
    <property type="entry name" value="Peroxiredoxin_OsmC"/>
</dbReference>
<evidence type="ECO:0000313" key="3">
    <source>
        <dbReference type="Proteomes" id="UP001219901"/>
    </source>
</evidence>
<dbReference type="Proteomes" id="UP001219901">
    <property type="component" value="Chromosome"/>
</dbReference>
<dbReference type="GO" id="GO:0004601">
    <property type="term" value="F:peroxidase activity"/>
    <property type="evidence" value="ECO:0007669"/>
    <property type="project" value="InterPro"/>
</dbReference>
<proteinExistence type="predicted"/>
<protein>
    <submittedName>
        <fullName evidence="2">OsmC family peroxiredoxin</fullName>
    </submittedName>
</protein>
<reference evidence="3 4" key="1">
    <citation type="submission" date="2019-11" db="EMBL/GenBank/DDBJ databases">
        <authorList>
            <person name="Cho J.-C."/>
        </authorList>
    </citation>
    <scope>NUCLEOTIDE SEQUENCE [LARGE SCALE GENOMIC DNA]</scope>
    <source>
        <strain evidence="2 3">JH1073</strain>
        <strain evidence="1 4">JH702</strain>
    </source>
</reference>
<dbReference type="GO" id="GO:0006979">
    <property type="term" value="P:response to oxidative stress"/>
    <property type="evidence" value="ECO:0007669"/>
    <property type="project" value="InterPro"/>
</dbReference>
<dbReference type="Proteomes" id="UP001321249">
    <property type="component" value="Unassembled WGS sequence"/>
</dbReference>
<evidence type="ECO:0000313" key="2">
    <source>
        <dbReference type="EMBL" id="WFG39797.1"/>
    </source>
</evidence>